<reference evidence="1 2" key="1">
    <citation type="submission" date="2016-11" db="EMBL/GenBank/DDBJ databases">
        <authorList>
            <person name="Jaros S."/>
            <person name="Januszkiewicz K."/>
            <person name="Wedrychowicz H."/>
        </authorList>
    </citation>
    <scope>NUCLEOTIDE SEQUENCE [LARGE SCALE GENOMIC DNA]</scope>
    <source>
        <strain evidence="1 2">DSM 15930</strain>
    </source>
</reference>
<gene>
    <name evidence="1" type="ORF">SAMN02746066_00696</name>
</gene>
<keyword evidence="2" id="KW-1185">Reference proteome</keyword>
<evidence type="ECO:0000313" key="1">
    <source>
        <dbReference type="EMBL" id="SHM08617.1"/>
    </source>
</evidence>
<sequence length="204" mass="23081">MIMILSIIFTLGFISILIRSSSSKTNKNRETASKTFWDREREANFVRKKDISNLPYIVIPMESLPFQDTDNSDINRYQDTIKRLADRKLLNLSNQTNTDLKLAYGAANFPFLMDCDNRYTELIRTLQQWGKALYNSSNLSGASTVLEFAIACKTDIAASYTLLGDIYSSSNSTEQIKSLLEAAKLMNSPNKNTVISYLKSLLCE</sequence>
<dbReference type="Proteomes" id="UP000184038">
    <property type="component" value="Unassembled WGS sequence"/>
</dbReference>
<proteinExistence type="predicted"/>
<accession>A0A1M7FY61</accession>
<dbReference type="AlphaFoldDB" id="A0A1M7FY61"/>
<name>A0A1M7FY61_9FIRM</name>
<protein>
    <recommendedName>
        <fullName evidence="3">Tetratricopeptide repeat-containing protein</fullName>
    </recommendedName>
</protein>
<dbReference type="EMBL" id="FRCP01000006">
    <property type="protein sequence ID" value="SHM08617.1"/>
    <property type="molecule type" value="Genomic_DNA"/>
</dbReference>
<dbReference type="RefSeq" id="WP_073282885.1">
    <property type="nucleotide sequence ID" value="NZ_FRCP01000006.1"/>
</dbReference>
<dbReference type="OrthoDB" id="1767083at2"/>
<evidence type="ECO:0008006" key="3">
    <source>
        <dbReference type="Google" id="ProtNLM"/>
    </source>
</evidence>
<evidence type="ECO:0000313" key="2">
    <source>
        <dbReference type="Proteomes" id="UP000184038"/>
    </source>
</evidence>
<organism evidence="1 2">
    <name type="scientific">Anaerosporobacter mobilis DSM 15930</name>
    <dbReference type="NCBI Taxonomy" id="1120996"/>
    <lineage>
        <taxon>Bacteria</taxon>
        <taxon>Bacillati</taxon>
        <taxon>Bacillota</taxon>
        <taxon>Clostridia</taxon>
        <taxon>Lachnospirales</taxon>
        <taxon>Lachnospiraceae</taxon>
        <taxon>Anaerosporobacter</taxon>
    </lineage>
</organism>